<dbReference type="UniPathway" id="UPA00378"/>
<evidence type="ECO:0000256" key="9">
    <source>
        <dbReference type="ARBA" id="ARBA00022824"/>
    </source>
</evidence>
<dbReference type="InterPro" id="IPR032421">
    <property type="entry name" value="PMT_4TMC"/>
</dbReference>
<dbReference type="AlphaFoldDB" id="A0A8H7QPS0"/>
<feature type="domain" description="MIR" evidence="16">
    <location>
        <begin position="339"/>
        <end position="393"/>
    </location>
</feature>
<evidence type="ECO:0000256" key="11">
    <source>
        <dbReference type="ARBA" id="ARBA00023136"/>
    </source>
</evidence>
<dbReference type="OrthoDB" id="292747at2759"/>
<organism evidence="17 18">
    <name type="scientific">Mucor saturninus</name>
    <dbReference type="NCBI Taxonomy" id="64648"/>
    <lineage>
        <taxon>Eukaryota</taxon>
        <taxon>Fungi</taxon>
        <taxon>Fungi incertae sedis</taxon>
        <taxon>Mucoromycota</taxon>
        <taxon>Mucoromycotina</taxon>
        <taxon>Mucoromycetes</taxon>
        <taxon>Mucorales</taxon>
        <taxon>Mucorineae</taxon>
        <taxon>Mucoraceae</taxon>
        <taxon>Mucor</taxon>
    </lineage>
</organism>
<keyword evidence="18" id="KW-1185">Reference proteome</keyword>
<dbReference type="InterPro" id="IPR016093">
    <property type="entry name" value="MIR_motif"/>
</dbReference>
<keyword evidence="10 14" id="KW-1133">Transmembrane helix</keyword>
<dbReference type="PANTHER" id="PTHR10050">
    <property type="entry name" value="DOLICHYL-PHOSPHATE-MANNOSE--PROTEIN MANNOSYLTRANSFERASE"/>
    <property type="match status" value="1"/>
</dbReference>
<feature type="transmembrane region" description="Helical" evidence="14">
    <location>
        <begin position="286"/>
        <end position="311"/>
    </location>
</feature>
<comment type="subcellular location">
    <subcellularLocation>
        <location evidence="1 14">Endoplasmic reticulum membrane</location>
        <topology evidence="1 14">Multi-pass membrane protein</topology>
    </subcellularLocation>
</comment>
<feature type="transmembrane region" description="Helical" evidence="14">
    <location>
        <begin position="640"/>
        <end position="660"/>
    </location>
</feature>
<evidence type="ECO:0000256" key="12">
    <source>
        <dbReference type="ARBA" id="ARBA00045085"/>
    </source>
</evidence>
<feature type="transmembrane region" description="Helical" evidence="14">
    <location>
        <begin position="232"/>
        <end position="265"/>
    </location>
</feature>
<evidence type="ECO:0000256" key="4">
    <source>
        <dbReference type="ARBA" id="ARBA00012839"/>
    </source>
</evidence>
<dbReference type="PROSITE" id="PS50919">
    <property type="entry name" value="MIR"/>
    <property type="match status" value="3"/>
</dbReference>
<dbReference type="Pfam" id="PF16192">
    <property type="entry name" value="PMT_4TMC"/>
    <property type="match status" value="1"/>
</dbReference>
<protein>
    <recommendedName>
        <fullName evidence="4 14">Dolichyl-phosphate-mannose--protein mannosyltransferase</fullName>
        <ecNumber evidence="4 14">2.4.1.109</ecNumber>
    </recommendedName>
</protein>
<feature type="transmembrane region" description="Helical" evidence="14">
    <location>
        <begin position="200"/>
        <end position="220"/>
    </location>
</feature>
<reference evidence="17" key="1">
    <citation type="submission" date="2020-12" db="EMBL/GenBank/DDBJ databases">
        <title>Metabolic potential, ecology and presence of endohyphal bacteria is reflected in genomic diversity of Mucoromycotina.</title>
        <authorList>
            <person name="Muszewska A."/>
            <person name="Okrasinska A."/>
            <person name="Steczkiewicz K."/>
            <person name="Drgas O."/>
            <person name="Orlowska M."/>
            <person name="Perlinska-Lenart U."/>
            <person name="Aleksandrzak-Piekarczyk T."/>
            <person name="Szatraj K."/>
            <person name="Zielenkiewicz U."/>
            <person name="Pilsyk S."/>
            <person name="Malc E."/>
            <person name="Mieczkowski P."/>
            <person name="Kruszewska J.S."/>
            <person name="Biernat P."/>
            <person name="Pawlowska J."/>
        </authorList>
    </citation>
    <scope>NUCLEOTIDE SEQUENCE</scope>
    <source>
        <strain evidence="17">WA0000017839</strain>
    </source>
</reference>
<dbReference type="InterPro" id="IPR027005">
    <property type="entry name" value="PMT-like"/>
</dbReference>
<keyword evidence="7 14" id="KW-0812">Transmembrane</keyword>
<keyword evidence="5 14" id="KW-0328">Glycosyltransferase</keyword>
<evidence type="ECO:0000256" key="5">
    <source>
        <dbReference type="ARBA" id="ARBA00022676"/>
    </source>
</evidence>
<comment type="catalytic activity">
    <reaction evidence="13 14">
        <text>a di-trans,poly-cis-dolichyl beta-D-mannosyl phosphate + L-seryl-[protein] = 3-O-(alpha-D-mannosyl)-L-seryl-[protein] + a di-trans,poly-cis-dolichyl phosphate + H(+)</text>
        <dbReference type="Rhea" id="RHEA:17377"/>
        <dbReference type="Rhea" id="RHEA-COMP:9863"/>
        <dbReference type="Rhea" id="RHEA-COMP:13546"/>
        <dbReference type="Rhea" id="RHEA-COMP:19498"/>
        <dbReference type="Rhea" id="RHEA-COMP:19501"/>
        <dbReference type="ChEBI" id="CHEBI:15378"/>
        <dbReference type="ChEBI" id="CHEBI:29999"/>
        <dbReference type="ChEBI" id="CHEBI:57683"/>
        <dbReference type="ChEBI" id="CHEBI:58211"/>
        <dbReference type="ChEBI" id="CHEBI:137321"/>
        <dbReference type="EC" id="2.4.1.109"/>
    </reaction>
</comment>
<keyword evidence="8" id="KW-0677">Repeat</keyword>
<feature type="transmembrane region" description="Helical" evidence="14">
    <location>
        <begin position="706"/>
        <end position="725"/>
    </location>
</feature>
<dbReference type="InterPro" id="IPR003342">
    <property type="entry name" value="ArnT-like_N"/>
</dbReference>
<dbReference type="SUPFAM" id="SSF82109">
    <property type="entry name" value="MIR domain"/>
    <property type="match status" value="1"/>
</dbReference>
<dbReference type="EMBL" id="JAEPRD010000152">
    <property type="protein sequence ID" value="KAG2196189.1"/>
    <property type="molecule type" value="Genomic_DNA"/>
</dbReference>
<feature type="transmembrane region" description="Helical" evidence="14">
    <location>
        <begin position="59"/>
        <end position="78"/>
    </location>
</feature>
<evidence type="ECO:0000313" key="17">
    <source>
        <dbReference type="EMBL" id="KAG2196189.1"/>
    </source>
</evidence>
<keyword evidence="11 14" id="KW-0472">Membrane</keyword>
<feature type="transmembrane region" description="Helical" evidence="14">
    <location>
        <begin position="608"/>
        <end position="628"/>
    </location>
</feature>
<evidence type="ECO:0000256" key="15">
    <source>
        <dbReference type="SAM" id="MobiDB-lite"/>
    </source>
</evidence>
<evidence type="ECO:0000256" key="10">
    <source>
        <dbReference type="ARBA" id="ARBA00022989"/>
    </source>
</evidence>
<dbReference type="Proteomes" id="UP000603453">
    <property type="component" value="Unassembled WGS sequence"/>
</dbReference>
<comment type="catalytic activity">
    <reaction evidence="12 14">
        <text>a di-trans,poly-cis-dolichyl beta-D-mannosyl phosphate + L-threonyl-[protein] = 3-O-(alpha-D-mannosyl)-L-threonyl-[protein] + a di-trans,poly-cis-dolichyl phosphate + H(+)</text>
        <dbReference type="Rhea" id="RHEA:53396"/>
        <dbReference type="Rhea" id="RHEA-COMP:11060"/>
        <dbReference type="Rhea" id="RHEA-COMP:13547"/>
        <dbReference type="Rhea" id="RHEA-COMP:19498"/>
        <dbReference type="Rhea" id="RHEA-COMP:19501"/>
        <dbReference type="ChEBI" id="CHEBI:15378"/>
        <dbReference type="ChEBI" id="CHEBI:30013"/>
        <dbReference type="ChEBI" id="CHEBI:57683"/>
        <dbReference type="ChEBI" id="CHEBI:58211"/>
        <dbReference type="ChEBI" id="CHEBI:137323"/>
        <dbReference type="EC" id="2.4.1.109"/>
    </reaction>
</comment>
<evidence type="ECO:0000256" key="1">
    <source>
        <dbReference type="ARBA" id="ARBA00004477"/>
    </source>
</evidence>
<keyword evidence="9 14" id="KW-0256">Endoplasmic reticulum</keyword>
<sequence length="750" mass="85584">MDTLKRRHNISQAPDSPPPKYSDTYEPVPLSDEKFSPTISEKDGKVFRKNYNNKALTFLYTYQNVIALSVLSLLSFYTRFHLIGRSRKVIWDEAHFGKFGSYYLKNEFYFDVHPPLGKMLVGFSGKLANYNGSFSFDSGISYPDDLDIDTMRIFNAAWGAMLVPVAFCTARQFNLSLHASVLAASMVLCDNALLTISRFVLLDSMLLFFTGATFLALAGFRAQRNESFSLKWWTWLCGLGVSLGCVLSVKWVGLFAVALAGVYTLEDLWDMLGDIQMPKKVYVSHWLARGACLLALPMSIYLASFAAHFYILSNSGPGDANMGSLFQARLNGSVFKDNPLEIAFGSNITLKNFGYGGGLLHSHPSSYPDGSKQQQITGYTYRDANNNWQIRHPRDANNMMPEDNGEIRFVKDGDVIRLNHQLTGRNLHSHPINAPISTKHWEVSAYGTEMFGDIQDNWKVEIVKDISGIDSNTVKALTSRFRLRHVFLDCVLASRNIALPQWGFRQQEVTCERKSNPSDPHTWWNVEEHYNTNLPPAPTSAYKTSFFEDFWHLNVGMWNSNNALIPDPDKDDLLSSGPTEWPMVTVGLRMCGWDNANIKYYLLGNPSVWWPSFISIFVFAFSIAAYIVRQKRQIVDMNTARWTQFVSVGKLVFFGWFFHYVPFFMMGRVTYIHHYFPALYFSVFMVPFLMEHFLVSSNAKTRQAAYGLVFTLVVSNFIFFSPFSFGMEGDINEYKNRLWLSTWNLIENFN</sequence>
<gene>
    <name evidence="17" type="ORF">INT47_004715</name>
</gene>
<evidence type="ECO:0000256" key="6">
    <source>
        <dbReference type="ARBA" id="ARBA00022679"/>
    </source>
</evidence>
<feature type="domain" description="MIR" evidence="16">
    <location>
        <begin position="471"/>
        <end position="529"/>
    </location>
</feature>
<evidence type="ECO:0000313" key="18">
    <source>
        <dbReference type="Proteomes" id="UP000603453"/>
    </source>
</evidence>
<feature type="domain" description="MIR" evidence="16">
    <location>
        <begin position="407"/>
        <end position="463"/>
    </location>
</feature>
<dbReference type="InterPro" id="IPR036300">
    <property type="entry name" value="MIR_dom_sf"/>
</dbReference>
<evidence type="ECO:0000256" key="13">
    <source>
        <dbReference type="ARBA" id="ARBA00045102"/>
    </source>
</evidence>
<feature type="region of interest" description="Disordered" evidence="15">
    <location>
        <begin position="1"/>
        <end position="29"/>
    </location>
</feature>
<accession>A0A8H7QPS0</accession>
<dbReference type="Pfam" id="PF02815">
    <property type="entry name" value="MIR"/>
    <property type="match status" value="1"/>
</dbReference>
<dbReference type="Gene3D" id="2.80.10.50">
    <property type="match status" value="1"/>
</dbReference>
<dbReference type="EC" id="2.4.1.109" evidence="4 14"/>
<evidence type="ECO:0000256" key="8">
    <source>
        <dbReference type="ARBA" id="ARBA00022737"/>
    </source>
</evidence>
<dbReference type="PANTHER" id="PTHR10050:SF46">
    <property type="entry name" value="PROTEIN O-MANNOSYL-TRANSFERASE 2"/>
    <property type="match status" value="1"/>
</dbReference>
<dbReference type="GO" id="GO:0004169">
    <property type="term" value="F:dolichyl-phosphate-mannose-protein mannosyltransferase activity"/>
    <property type="evidence" value="ECO:0007669"/>
    <property type="project" value="UniProtKB-UniRule"/>
</dbReference>
<dbReference type="CDD" id="cd23284">
    <property type="entry name" value="beta-trefoil_MIR_PMT2-like"/>
    <property type="match status" value="1"/>
</dbReference>
<comment type="caution">
    <text evidence="17">The sequence shown here is derived from an EMBL/GenBank/DDBJ whole genome shotgun (WGS) entry which is preliminary data.</text>
</comment>
<comment type="pathway">
    <text evidence="2 14">Protein modification; protein glycosylation.</text>
</comment>
<dbReference type="GO" id="GO:0005789">
    <property type="term" value="C:endoplasmic reticulum membrane"/>
    <property type="evidence" value="ECO:0007669"/>
    <property type="project" value="UniProtKB-SubCell"/>
</dbReference>
<dbReference type="Pfam" id="PF02366">
    <property type="entry name" value="PMT"/>
    <property type="match status" value="1"/>
</dbReference>
<keyword evidence="6 14" id="KW-0808">Transferase</keyword>
<dbReference type="SMART" id="SM00472">
    <property type="entry name" value="MIR"/>
    <property type="match status" value="3"/>
</dbReference>
<comment type="function">
    <text evidence="14">Transfers mannose from Dol-P-mannose to Ser or Thr residues on proteins.</text>
</comment>
<evidence type="ECO:0000259" key="16">
    <source>
        <dbReference type="PROSITE" id="PS50919"/>
    </source>
</evidence>
<comment type="similarity">
    <text evidence="3 14">Belongs to the glycosyltransferase 39 family.</text>
</comment>
<evidence type="ECO:0000256" key="2">
    <source>
        <dbReference type="ARBA" id="ARBA00004922"/>
    </source>
</evidence>
<feature type="transmembrane region" description="Helical" evidence="14">
    <location>
        <begin position="672"/>
        <end position="694"/>
    </location>
</feature>
<evidence type="ECO:0000256" key="14">
    <source>
        <dbReference type="RuleBase" id="RU367007"/>
    </source>
</evidence>
<evidence type="ECO:0000256" key="3">
    <source>
        <dbReference type="ARBA" id="ARBA00007222"/>
    </source>
</evidence>
<dbReference type="FunFam" id="2.80.10.50:FF:000012">
    <property type="entry name" value="Protein O-mannosyl-transferase 1"/>
    <property type="match status" value="1"/>
</dbReference>
<name>A0A8H7QPS0_9FUNG</name>
<proteinExistence type="inferred from homology"/>
<evidence type="ECO:0000256" key="7">
    <source>
        <dbReference type="ARBA" id="ARBA00022692"/>
    </source>
</evidence>